<protein>
    <recommendedName>
        <fullName evidence="12">Serine--tRNA ligase</fullName>
        <ecNumber evidence="12">6.1.1.11</ecNumber>
    </recommendedName>
    <alternativeName>
        <fullName evidence="12">Seryl-tRNA synthetase</fullName>
        <shortName evidence="12">SerRS</shortName>
    </alternativeName>
    <alternativeName>
        <fullName evidence="12">Seryl-tRNA(Ser/Sec) synthetase</fullName>
    </alternativeName>
</protein>
<evidence type="ECO:0000313" key="17">
    <source>
        <dbReference type="EMBL" id="GDY34056.1"/>
    </source>
</evidence>
<evidence type="ECO:0000256" key="11">
    <source>
        <dbReference type="ARBA" id="ARBA00048823"/>
    </source>
</evidence>
<keyword evidence="9 12" id="KW-0030">Aminoacyl-tRNA synthetase</keyword>
<dbReference type="CDD" id="cd00770">
    <property type="entry name" value="SerRS_core"/>
    <property type="match status" value="1"/>
</dbReference>
<dbReference type="InterPro" id="IPR010978">
    <property type="entry name" value="tRNA-bd_arm"/>
</dbReference>
<gene>
    <name evidence="17" type="primary">serS_2</name>
    <name evidence="12" type="synonym">serS</name>
    <name evidence="17" type="ORF">GTS_56890</name>
</gene>
<feature type="domain" description="Aminoacyl-transfer RNA synthetases class-II family profile" evidence="16">
    <location>
        <begin position="138"/>
        <end position="410"/>
    </location>
</feature>
<keyword evidence="7 12" id="KW-0067">ATP-binding</keyword>
<comment type="catalytic activity">
    <reaction evidence="11 12">
        <text>tRNA(Ser) + L-serine + ATP = L-seryl-tRNA(Ser) + AMP + diphosphate + H(+)</text>
        <dbReference type="Rhea" id="RHEA:12292"/>
        <dbReference type="Rhea" id="RHEA-COMP:9669"/>
        <dbReference type="Rhea" id="RHEA-COMP:9703"/>
        <dbReference type="ChEBI" id="CHEBI:15378"/>
        <dbReference type="ChEBI" id="CHEBI:30616"/>
        <dbReference type="ChEBI" id="CHEBI:33019"/>
        <dbReference type="ChEBI" id="CHEBI:33384"/>
        <dbReference type="ChEBI" id="CHEBI:78442"/>
        <dbReference type="ChEBI" id="CHEBI:78533"/>
        <dbReference type="ChEBI" id="CHEBI:456215"/>
        <dbReference type="EC" id="6.1.1.11"/>
    </reaction>
</comment>
<proteinExistence type="inferred from homology"/>
<dbReference type="EMBL" id="BJFL01000090">
    <property type="protein sequence ID" value="GDY34056.1"/>
    <property type="molecule type" value="Genomic_DNA"/>
</dbReference>
<dbReference type="PROSITE" id="PS50862">
    <property type="entry name" value="AA_TRNA_LIGASE_II"/>
    <property type="match status" value="1"/>
</dbReference>
<dbReference type="InterPro" id="IPR002314">
    <property type="entry name" value="aa-tRNA-synt_IIb"/>
</dbReference>
<evidence type="ECO:0000256" key="8">
    <source>
        <dbReference type="ARBA" id="ARBA00022917"/>
    </source>
</evidence>
<dbReference type="SUPFAM" id="SSF46589">
    <property type="entry name" value="tRNA-binding arm"/>
    <property type="match status" value="1"/>
</dbReference>
<feature type="binding site" evidence="12 14">
    <location>
        <begin position="350"/>
        <end position="353"/>
    </location>
    <ligand>
        <name>ATP</name>
        <dbReference type="ChEBI" id="CHEBI:30616"/>
    </ligand>
</feature>
<evidence type="ECO:0000256" key="7">
    <source>
        <dbReference type="ARBA" id="ARBA00022840"/>
    </source>
</evidence>
<keyword evidence="15" id="KW-0175">Coiled coil</keyword>
<comment type="similarity">
    <text evidence="3 12">Belongs to the class-II aminoacyl-tRNA synthetase family. Type-1 seryl-tRNA synthetase subfamily.</text>
</comment>
<dbReference type="GO" id="GO:0005737">
    <property type="term" value="C:cytoplasm"/>
    <property type="evidence" value="ECO:0007669"/>
    <property type="project" value="UniProtKB-SubCell"/>
</dbReference>
<dbReference type="GO" id="GO:0006434">
    <property type="term" value="P:seryl-tRNA aminoacylation"/>
    <property type="evidence" value="ECO:0007669"/>
    <property type="project" value="UniProtKB-UniRule"/>
</dbReference>
<feature type="binding site" evidence="12">
    <location>
        <position position="385"/>
    </location>
    <ligand>
        <name>L-serine</name>
        <dbReference type="ChEBI" id="CHEBI:33384"/>
    </ligand>
</feature>
<keyword evidence="4 12" id="KW-0963">Cytoplasm</keyword>
<name>A0A4D4JI18_9PSEU</name>
<dbReference type="AlphaFoldDB" id="A0A4D4JI18"/>
<dbReference type="Gene3D" id="3.30.930.10">
    <property type="entry name" value="Bira Bifunctional Protein, Domain 2"/>
    <property type="match status" value="1"/>
</dbReference>
<sequence>MHDARILLDLGEDAVRSLAKRGYTLDLTTIEDLFTRRNSSIKSADELRAESKRVAAEVGKTAKAGGDATELKERARALKDQVRELEEEQEKVEGELRETLLSIPNFPAEDVPDGLSDEFNVEIRKHGTPPSFSFDPRDHVDLGEAMGIFDFSRAAKLSGSRFSVARGAGAVLERALATFFLNLHTGRHGYQEISVPNLVNRTTMTGTGQLPKFEEDLFRTGVADRELFLIPTAEVPLTNLHADEILPTEDLPYAYTAWTPCFRSEAGSYGRDTRGILRLHQFSKVELVRVVRPEESRAELEKMLGHAEACLKELGLAYRVVALAAGDLGFAATFTYDIEVWLPSQNTYREISSCSDCGTFQARRAAIRTKSKDGQRGLAATLNGSGLPIGRTLAALLEQNQQQDGSVVIPEVLVPFTGFRRVAADGTPES</sequence>
<keyword evidence="6 12" id="KW-0547">Nucleotide-binding</keyword>
<feature type="binding site" evidence="13">
    <location>
        <position position="263"/>
    </location>
    <ligand>
        <name>L-serine</name>
        <dbReference type="ChEBI" id="CHEBI:33384"/>
    </ligand>
</feature>
<dbReference type="PANTHER" id="PTHR43697:SF1">
    <property type="entry name" value="SERINE--TRNA LIGASE"/>
    <property type="match status" value="1"/>
</dbReference>
<dbReference type="InterPro" id="IPR015866">
    <property type="entry name" value="Ser-tRNA-synth_1_N"/>
</dbReference>
<evidence type="ECO:0000256" key="1">
    <source>
        <dbReference type="ARBA" id="ARBA00004496"/>
    </source>
</evidence>
<evidence type="ECO:0000313" key="18">
    <source>
        <dbReference type="Proteomes" id="UP000298860"/>
    </source>
</evidence>
<evidence type="ECO:0000256" key="6">
    <source>
        <dbReference type="ARBA" id="ARBA00022741"/>
    </source>
</evidence>
<evidence type="ECO:0000256" key="10">
    <source>
        <dbReference type="ARBA" id="ARBA00047929"/>
    </source>
</evidence>
<dbReference type="GO" id="GO:0004828">
    <property type="term" value="F:serine-tRNA ligase activity"/>
    <property type="evidence" value="ECO:0007669"/>
    <property type="project" value="UniProtKB-UniRule"/>
</dbReference>
<evidence type="ECO:0000256" key="4">
    <source>
        <dbReference type="ARBA" id="ARBA00022490"/>
    </source>
</evidence>
<dbReference type="InterPro" id="IPR042103">
    <property type="entry name" value="SerRS_1_N_sf"/>
</dbReference>
<dbReference type="InterPro" id="IPR033729">
    <property type="entry name" value="SerRS_core"/>
</dbReference>
<feature type="binding site" evidence="13">
    <location>
        <position position="232"/>
    </location>
    <ligand>
        <name>L-serine</name>
        <dbReference type="ChEBI" id="CHEBI:33384"/>
    </ligand>
</feature>
<organism evidence="17 18">
    <name type="scientific">Gandjariella thermophila</name>
    <dbReference type="NCBI Taxonomy" id="1931992"/>
    <lineage>
        <taxon>Bacteria</taxon>
        <taxon>Bacillati</taxon>
        <taxon>Actinomycetota</taxon>
        <taxon>Actinomycetes</taxon>
        <taxon>Pseudonocardiales</taxon>
        <taxon>Pseudonocardiaceae</taxon>
        <taxon>Gandjariella</taxon>
    </lineage>
</organism>
<evidence type="ECO:0000256" key="12">
    <source>
        <dbReference type="HAMAP-Rule" id="MF_00176"/>
    </source>
</evidence>
<dbReference type="RefSeq" id="WP_137816946.1">
    <property type="nucleotide sequence ID" value="NZ_BJFL01000090.1"/>
</dbReference>
<feature type="binding site" evidence="13">
    <location>
        <position position="383"/>
    </location>
    <ligand>
        <name>L-serine</name>
        <dbReference type="ChEBI" id="CHEBI:33384"/>
    </ligand>
</feature>
<dbReference type="InterPro" id="IPR045864">
    <property type="entry name" value="aa-tRNA-synth_II/BPL/LPL"/>
</dbReference>
<evidence type="ECO:0000256" key="9">
    <source>
        <dbReference type="ARBA" id="ARBA00023146"/>
    </source>
</evidence>
<accession>A0A4D4JI18</accession>
<keyword evidence="5 12" id="KW-0436">Ligase</keyword>
<dbReference type="UniPathway" id="UPA00906">
    <property type="reaction ID" value="UER00895"/>
</dbReference>
<evidence type="ECO:0000259" key="16">
    <source>
        <dbReference type="PROSITE" id="PS50862"/>
    </source>
</evidence>
<feature type="binding site" evidence="12 14">
    <location>
        <begin position="263"/>
        <end position="265"/>
    </location>
    <ligand>
        <name>ATP</name>
        <dbReference type="ChEBI" id="CHEBI:30616"/>
    </ligand>
</feature>
<dbReference type="OrthoDB" id="9804647at2"/>
<feature type="binding site" evidence="12">
    <location>
        <begin position="232"/>
        <end position="234"/>
    </location>
    <ligand>
        <name>L-serine</name>
        <dbReference type="ChEBI" id="CHEBI:33384"/>
    </ligand>
</feature>
<evidence type="ECO:0000256" key="3">
    <source>
        <dbReference type="ARBA" id="ARBA00010728"/>
    </source>
</evidence>
<dbReference type="GO" id="GO:0005524">
    <property type="term" value="F:ATP binding"/>
    <property type="evidence" value="ECO:0007669"/>
    <property type="project" value="UniProtKB-UniRule"/>
</dbReference>
<evidence type="ECO:0000256" key="13">
    <source>
        <dbReference type="PIRSR" id="PIRSR001529-1"/>
    </source>
</evidence>
<comment type="catalytic activity">
    <reaction evidence="10 12">
        <text>tRNA(Sec) + L-serine + ATP = L-seryl-tRNA(Sec) + AMP + diphosphate + H(+)</text>
        <dbReference type="Rhea" id="RHEA:42580"/>
        <dbReference type="Rhea" id="RHEA-COMP:9742"/>
        <dbReference type="Rhea" id="RHEA-COMP:10128"/>
        <dbReference type="ChEBI" id="CHEBI:15378"/>
        <dbReference type="ChEBI" id="CHEBI:30616"/>
        <dbReference type="ChEBI" id="CHEBI:33019"/>
        <dbReference type="ChEBI" id="CHEBI:33384"/>
        <dbReference type="ChEBI" id="CHEBI:78442"/>
        <dbReference type="ChEBI" id="CHEBI:78533"/>
        <dbReference type="ChEBI" id="CHEBI:456215"/>
        <dbReference type="EC" id="6.1.1.11"/>
    </reaction>
</comment>
<dbReference type="Pfam" id="PF02403">
    <property type="entry name" value="Seryl_tRNA_N"/>
    <property type="match status" value="1"/>
</dbReference>
<dbReference type="GO" id="GO:0016260">
    <property type="term" value="P:selenocysteine biosynthetic process"/>
    <property type="evidence" value="ECO:0007669"/>
    <property type="project" value="UniProtKB-UniRule"/>
</dbReference>
<dbReference type="InterPro" id="IPR002317">
    <property type="entry name" value="Ser-tRNA-ligase_type_1"/>
</dbReference>
<dbReference type="Pfam" id="PF00587">
    <property type="entry name" value="tRNA-synt_2b"/>
    <property type="match status" value="1"/>
</dbReference>
<evidence type="ECO:0000256" key="2">
    <source>
        <dbReference type="ARBA" id="ARBA00005045"/>
    </source>
</evidence>
<dbReference type="PANTHER" id="PTHR43697">
    <property type="entry name" value="SERYL-TRNA SYNTHETASE"/>
    <property type="match status" value="1"/>
</dbReference>
<feature type="binding site" evidence="12 13">
    <location>
        <position position="286"/>
    </location>
    <ligand>
        <name>L-serine</name>
        <dbReference type="ChEBI" id="CHEBI:33384"/>
    </ligand>
</feature>
<comment type="subcellular location">
    <subcellularLocation>
        <location evidence="1 12">Cytoplasm</location>
    </subcellularLocation>
</comment>
<comment type="function">
    <text evidence="12">Catalyzes the attachment of serine to tRNA(Ser). Is also able to aminoacylate tRNA(Sec) with serine, to form the misacylated tRNA L-seryl-tRNA(Sec), which will be further converted into selenocysteinyl-tRNA(Sec).</text>
</comment>
<dbReference type="Gene3D" id="1.10.287.40">
    <property type="entry name" value="Serine-tRNA synthetase, tRNA binding domain"/>
    <property type="match status" value="1"/>
</dbReference>
<dbReference type="InterPro" id="IPR006195">
    <property type="entry name" value="aa-tRNA-synth_II"/>
</dbReference>
<dbReference type="EC" id="6.1.1.11" evidence="12"/>
<dbReference type="Proteomes" id="UP000298860">
    <property type="component" value="Unassembled WGS sequence"/>
</dbReference>
<comment type="subunit">
    <text evidence="12">Homodimer. The tRNA molecule binds across the dimer.</text>
</comment>
<evidence type="ECO:0000256" key="5">
    <source>
        <dbReference type="ARBA" id="ARBA00022598"/>
    </source>
</evidence>
<comment type="domain">
    <text evidence="12">Consists of two distinct domains, a catalytic core and a N-terminal extension that is involved in tRNA binding.</text>
</comment>
<comment type="caution">
    <text evidence="17">The sequence shown here is derived from an EMBL/GenBank/DDBJ whole genome shotgun (WGS) entry which is preliminary data.</text>
</comment>
<keyword evidence="18" id="KW-1185">Reference proteome</keyword>
<dbReference type="NCBIfam" id="TIGR00414">
    <property type="entry name" value="serS"/>
    <property type="match status" value="1"/>
</dbReference>
<dbReference type="PIRSF" id="PIRSF001529">
    <property type="entry name" value="Ser-tRNA-synth_IIa"/>
    <property type="match status" value="1"/>
</dbReference>
<evidence type="ECO:0000256" key="14">
    <source>
        <dbReference type="PIRSR" id="PIRSR001529-2"/>
    </source>
</evidence>
<dbReference type="PRINTS" id="PR00981">
    <property type="entry name" value="TRNASYNTHSER"/>
</dbReference>
<dbReference type="HAMAP" id="MF_00176">
    <property type="entry name" value="Ser_tRNA_synth_type1"/>
    <property type="match status" value="1"/>
</dbReference>
<reference evidence="18" key="1">
    <citation type="submission" date="2019-04" db="EMBL/GenBank/DDBJ databases">
        <title>Draft genome sequence of Pseudonocardiaceae bacterium SL3-2-4.</title>
        <authorList>
            <person name="Ningsih F."/>
            <person name="Yokota A."/>
            <person name="Sakai Y."/>
            <person name="Nanatani K."/>
            <person name="Yabe S."/>
            <person name="Oetari A."/>
            <person name="Sjamsuridzal W."/>
        </authorList>
    </citation>
    <scope>NUCLEOTIDE SEQUENCE [LARGE SCALE GENOMIC DNA]</scope>
    <source>
        <strain evidence="18">SL3-2-4</strain>
    </source>
</reference>
<keyword evidence="8 12" id="KW-0648">Protein biosynthesis</keyword>
<feature type="coiled-coil region" evidence="15">
    <location>
        <begin position="68"/>
        <end position="102"/>
    </location>
</feature>
<dbReference type="SUPFAM" id="SSF55681">
    <property type="entry name" value="Class II aaRS and biotin synthetases"/>
    <property type="match status" value="1"/>
</dbReference>
<comment type="pathway">
    <text evidence="2 12">Aminoacyl-tRNA biosynthesis; selenocysteinyl-tRNA(Sec) biosynthesis; L-seryl-tRNA(Sec) from L-serine and tRNA(Sec): step 1/1.</text>
</comment>
<comment type="caution">
    <text evidence="12">Lacks conserved residue(s) required for the propagation of feature annotation.</text>
</comment>
<evidence type="ECO:0000256" key="15">
    <source>
        <dbReference type="SAM" id="Coils"/>
    </source>
</evidence>